<feature type="transmembrane region" description="Helical" evidence="2">
    <location>
        <begin position="192"/>
        <end position="214"/>
    </location>
</feature>
<dbReference type="InterPro" id="IPR050697">
    <property type="entry name" value="Adenylyl/Guanylyl_Cyclase_3/4"/>
</dbReference>
<dbReference type="Gene3D" id="1.25.40.10">
    <property type="entry name" value="Tetratricopeptide repeat domain"/>
    <property type="match status" value="1"/>
</dbReference>
<evidence type="ECO:0000256" key="1">
    <source>
        <dbReference type="PROSITE-ProRule" id="PRU00339"/>
    </source>
</evidence>
<dbReference type="RefSeq" id="WP_254018124.1">
    <property type="nucleotide sequence ID" value="NZ_CAKXZT010000118.1"/>
</dbReference>
<dbReference type="EMBL" id="CAKXZT010000118">
    <property type="protein sequence ID" value="CAH2400006.1"/>
    <property type="molecule type" value="Genomic_DNA"/>
</dbReference>
<feature type="domain" description="Guanylate cyclase" evidence="3">
    <location>
        <begin position="12"/>
        <end position="127"/>
    </location>
</feature>
<dbReference type="SUPFAM" id="SSF48452">
    <property type="entry name" value="TPR-like"/>
    <property type="match status" value="1"/>
</dbReference>
<gene>
    <name evidence="4" type="ORF">MES5069_240004</name>
</gene>
<protein>
    <submittedName>
        <fullName evidence="4">Serine/threonine kinase</fullName>
    </submittedName>
</protein>
<accession>A0ABN8JTA3</accession>
<dbReference type="Pfam" id="PF00211">
    <property type="entry name" value="Guanylate_cyc"/>
    <property type="match status" value="1"/>
</dbReference>
<organism evidence="4 5">
    <name type="scientific">Mesorhizobium escarrei</name>
    <dbReference type="NCBI Taxonomy" id="666018"/>
    <lineage>
        <taxon>Bacteria</taxon>
        <taxon>Pseudomonadati</taxon>
        <taxon>Pseudomonadota</taxon>
        <taxon>Alphaproteobacteria</taxon>
        <taxon>Hyphomicrobiales</taxon>
        <taxon>Phyllobacteriaceae</taxon>
        <taxon>Mesorhizobium</taxon>
    </lineage>
</organism>
<dbReference type="InterPro" id="IPR029787">
    <property type="entry name" value="Nucleotide_cyclase"/>
</dbReference>
<dbReference type="Proteomes" id="UP001153050">
    <property type="component" value="Unassembled WGS sequence"/>
</dbReference>
<dbReference type="InterPro" id="IPR019734">
    <property type="entry name" value="TPR_rpt"/>
</dbReference>
<keyword evidence="2" id="KW-0812">Transmembrane</keyword>
<evidence type="ECO:0000313" key="5">
    <source>
        <dbReference type="Proteomes" id="UP001153050"/>
    </source>
</evidence>
<dbReference type="SUPFAM" id="SSF55073">
    <property type="entry name" value="Nucleotide cyclase"/>
    <property type="match status" value="1"/>
</dbReference>
<dbReference type="CDD" id="cd07302">
    <property type="entry name" value="CHD"/>
    <property type="match status" value="1"/>
</dbReference>
<evidence type="ECO:0000313" key="4">
    <source>
        <dbReference type="EMBL" id="CAH2400006.1"/>
    </source>
</evidence>
<dbReference type="PANTHER" id="PTHR43081">
    <property type="entry name" value="ADENYLATE CYCLASE, TERMINAL-DIFFERENTIATION SPECIFIC-RELATED"/>
    <property type="match status" value="1"/>
</dbReference>
<keyword evidence="4" id="KW-0418">Kinase</keyword>
<keyword evidence="5" id="KW-1185">Reference proteome</keyword>
<comment type="caution">
    <text evidence="4">The sequence shown here is derived from an EMBL/GenBank/DDBJ whole genome shotgun (WGS) entry which is preliminary data.</text>
</comment>
<keyword evidence="2" id="KW-1133">Transmembrane helix</keyword>
<dbReference type="InterPro" id="IPR011990">
    <property type="entry name" value="TPR-like_helical_dom_sf"/>
</dbReference>
<dbReference type="PROSITE" id="PS50005">
    <property type="entry name" value="TPR"/>
    <property type="match status" value="2"/>
</dbReference>
<keyword evidence="2" id="KW-0472">Membrane</keyword>
<dbReference type="Pfam" id="PF14559">
    <property type="entry name" value="TPR_19"/>
    <property type="match status" value="1"/>
</dbReference>
<dbReference type="InterPro" id="IPR001054">
    <property type="entry name" value="A/G_cyclase"/>
</dbReference>
<dbReference type="SMART" id="SM00028">
    <property type="entry name" value="TPR"/>
    <property type="match status" value="2"/>
</dbReference>
<dbReference type="Gene3D" id="3.40.50.10070">
    <property type="entry name" value="TolB, N-terminal domain"/>
    <property type="match status" value="1"/>
</dbReference>
<feature type="repeat" description="TPR" evidence="1">
    <location>
        <begin position="493"/>
        <end position="526"/>
    </location>
</feature>
<feature type="repeat" description="TPR" evidence="1">
    <location>
        <begin position="459"/>
        <end position="492"/>
    </location>
</feature>
<keyword evidence="1" id="KW-0802">TPR repeat</keyword>
<evidence type="ECO:0000259" key="3">
    <source>
        <dbReference type="PROSITE" id="PS50125"/>
    </source>
</evidence>
<evidence type="ECO:0000256" key="2">
    <source>
        <dbReference type="SAM" id="Phobius"/>
    </source>
</evidence>
<dbReference type="PROSITE" id="PS50125">
    <property type="entry name" value="GUANYLATE_CYCLASE_2"/>
    <property type="match status" value="1"/>
</dbReference>
<proteinExistence type="predicted"/>
<reference evidence="4 5" key="1">
    <citation type="submission" date="2022-03" db="EMBL/GenBank/DDBJ databases">
        <authorList>
            <person name="Brunel B."/>
        </authorList>
    </citation>
    <scope>NUCLEOTIDE SEQUENCE [LARGE SCALE GENOMIC DNA]</scope>
    <source>
        <strain evidence="4">STM5069sample</strain>
    </source>
</reference>
<keyword evidence="4" id="KW-0808">Transferase</keyword>
<sequence length="739" mass="79761">MAEDKLERRLAAILAADIAGYSRLMGEDEEGTLRDLRAVDEEVLSPQTAQHQGRIFKRMGDGFLAEFPSVVEAMRCALAIQGDMAARAAASPGARKLAFRIGVHLGDVIADRGDVFGDGVNVAARLQALAEPGGICVHRSVRNEVRDRLPVRFVDMGEIEVKNIARPIRAFRVALDGVEAGTRAAPGRKPKFALPAIAAALLVFVGLAVAAFWLSGAPRPDTTTDPAGAGKRSIAILPFANVSGDSEQDYFADGLSDGLITQLTGLSGLFVIARGSVLPYKGKTVSPQTVARDLGVRYVLEGSVRKSQDRLRISANLVEAETAQQIWAKQFDRRLSDIFTVQDEVINEIVGALAVELTSAEAAELKRIPTANLEAYDWYLRAEAQSYYVVDATTQGRALAAYDKAIALDPSFADAYAGYARTSAQIWLTVSDQVLSATVARKRAYEAAGKALELDPNNARAFAALAVFQLADGRHDDAIASVRRAAALNPGEAEAKANLALVLAYSGELDEAVSAIAQAMRLNPKPQPGFLQVAGIVHTLAGKYELARTELETVAAAFPASESTREYLAACYAALGQTGEAHKLSDFLTNYPFANLAAFRNLYTGLFRNPSDLARYLSLLAKAGIPEWPLDYRGNEQARIRGEALATLTVGRGWQGITTFKRGETAPFFLQVTKDFRAAYRGANTFLTGLARIENDQLCLQFEASFRGHWQCGAVYADKSAGLDYALVLPDTLRFFSVK</sequence>
<dbReference type="PANTHER" id="PTHR43081:SF19">
    <property type="entry name" value="PH-SENSITIVE ADENYLATE CYCLASE RV1264"/>
    <property type="match status" value="1"/>
</dbReference>
<dbReference type="GO" id="GO:0016301">
    <property type="term" value="F:kinase activity"/>
    <property type="evidence" value="ECO:0007669"/>
    <property type="project" value="UniProtKB-KW"/>
</dbReference>
<name>A0ABN8JTA3_9HYPH</name>
<dbReference type="Gene3D" id="3.30.70.1230">
    <property type="entry name" value="Nucleotide cyclase"/>
    <property type="match status" value="1"/>
</dbReference>